<dbReference type="EMBL" id="KM051843">
    <property type="protein sequence ID" value="AII28052.1"/>
    <property type="molecule type" value="Genomic_DNA"/>
</dbReference>
<organism evidence="1 2">
    <name type="scientific">Bacillus phage Bobb</name>
    <dbReference type="NCBI Taxonomy" id="1527469"/>
    <lineage>
        <taxon>Viruses</taxon>
        <taxon>Duplodnaviria</taxon>
        <taxon>Heunggongvirae</taxon>
        <taxon>Uroviricota</taxon>
        <taxon>Caudoviricetes</taxon>
        <taxon>Herelleviridae</taxon>
        <taxon>Bastillevirinae</taxon>
        <taxon>Agatevirus</taxon>
        <taxon>Agatevirus bobb</taxon>
    </lineage>
</organism>
<evidence type="ECO:0000313" key="2">
    <source>
        <dbReference type="Proteomes" id="UP000028664"/>
    </source>
</evidence>
<keyword evidence="2" id="KW-1185">Reference proteome</keyword>
<accession>A0A076G6Y2</accession>
<dbReference type="OrthoDB" id="26511at10239"/>
<sequence length="106" mass="12169">MREKTLKELIDAIIMHSYGYMSDEKFEEELAGANPEDSVTVGEVAEAMLKMLTGLAQTIETVTEVQEERYRVLVESLPEEYQENIKLKLKENQDDILDILDEGEDE</sequence>
<reference evidence="1 2" key="1">
    <citation type="submission" date="2014-06" db="EMBL/GenBank/DDBJ databases">
        <title>Bioinformatic genomic analysis of Bacillus phage Bobb.</title>
        <authorList>
            <person name="Lewis H.M.N."/>
            <person name="Temple L."/>
            <person name="Barth R.N."/>
            <person name="Bowles K.M."/>
            <person name="Churchin D.I."/>
            <person name="Scott-Croshaw C."/>
            <person name="Glasgow G.H."/>
            <person name="Gloe M.W."/>
            <person name="McGough T.M."/>
            <person name="Nutbrown S.A."/>
            <person name="Romulus S.R."/>
            <person name="Sanders K.A.M."/>
            <person name="Diachok C.R."/>
            <person name="Serigano J.P."/>
            <person name="Shin D."/>
            <person name="Suresh M.H."/>
            <person name="Conner A.R.N."/>
            <person name="Korba R.M."/>
            <person name="Livermore R.J."/>
            <person name="Rohlf M.B."/>
            <person name="Utterback S.D."/>
            <person name="Wilson V.E."/>
        </authorList>
    </citation>
    <scope>NUCLEOTIDE SEQUENCE [LARGE SCALE GENOMIC DNA]</scope>
</reference>
<evidence type="ECO:0000313" key="1">
    <source>
        <dbReference type="EMBL" id="AII28052.1"/>
    </source>
</evidence>
<dbReference type="KEGG" id="vg:20283438"/>
<dbReference type="GeneID" id="20283438"/>
<proteinExistence type="predicted"/>
<dbReference type="Proteomes" id="UP000028664">
    <property type="component" value="Segment"/>
</dbReference>
<dbReference type="RefSeq" id="YP_009056420.1">
    <property type="nucleotide sequence ID" value="NC_024792.1"/>
</dbReference>
<protein>
    <submittedName>
        <fullName evidence="1">Uncharacterized protein</fullName>
    </submittedName>
</protein>
<name>A0A076G6Y2_9CAUD</name>